<dbReference type="EMBL" id="NCEQ01000016">
    <property type="protein sequence ID" value="OYX55152.1"/>
    <property type="molecule type" value="Genomic_DNA"/>
</dbReference>
<reference evidence="2 3" key="1">
    <citation type="submission" date="2017-03" db="EMBL/GenBank/DDBJ databases">
        <title>Lifting the veil on microbial sulfur biogeochemistry in mining wastewaters.</title>
        <authorList>
            <person name="Kantor R.S."/>
            <person name="Colenbrander Nelson T."/>
            <person name="Marshall S."/>
            <person name="Bennett D."/>
            <person name="Apte S."/>
            <person name="Camacho D."/>
            <person name="Thomas B.C."/>
            <person name="Warren L.A."/>
            <person name="Banfield J.F."/>
        </authorList>
    </citation>
    <scope>NUCLEOTIDE SEQUENCE [LARGE SCALE GENOMIC DNA]</scope>
    <source>
        <strain evidence="2">32-68-21</strain>
    </source>
</reference>
<keyword evidence="1" id="KW-0472">Membrane</keyword>
<organism evidence="2 3">
    <name type="scientific">Brevundimonas subvibrioides</name>
    <dbReference type="NCBI Taxonomy" id="74313"/>
    <lineage>
        <taxon>Bacteria</taxon>
        <taxon>Pseudomonadati</taxon>
        <taxon>Pseudomonadota</taxon>
        <taxon>Alphaproteobacteria</taxon>
        <taxon>Caulobacterales</taxon>
        <taxon>Caulobacteraceae</taxon>
        <taxon>Brevundimonas</taxon>
    </lineage>
</organism>
<dbReference type="AlphaFoldDB" id="A0A258HFN5"/>
<evidence type="ECO:0000313" key="2">
    <source>
        <dbReference type="EMBL" id="OYX55152.1"/>
    </source>
</evidence>
<evidence type="ECO:0000256" key="1">
    <source>
        <dbReference type="SAM" id="Phobius"/>
    </source>
</evidence>
<feature type="transmembrane region" description="Helical" evidence="1">
    <location>
        <begin position="87"/>
        <end position="118"/>
    </location>
</feature>
<dbReference type="InterPro" id="IPR009325">
    <property type="entry name" value="DUF983"/>
</dbReference>
<comment type="caution">
    <text evidence="2">The sequence shown here is derived from an EMBL/GenBank/DDBJ whole genome shotgun (WGS) entry which is preliminary data.</text>
</comment>
<evidence type="ECO:0008006" key="4">
    <source>
        <dbReference type="Google" id="ProtNLM"/>
    </source>
</evidence>
<protein>
    <recommendedName>
        <fullName evidence="4">DUF983 domain-containing protein</fullName>
    </recommendedName>
</protein>
<dbReference type="Proteomes" id="UP000216147">
    <property type="component" value="Unassembled WGS sequence"/>
</dbReference>
<name>A0A258HFN5_9CAUL</name>
<keyword evidence="1" id="KW-0812">Transmembrane</keyword>
<keyword evidence="1" id="KW-1133">Transmembrane helix</keyword>
<sequence>MTDDAPVRRSPFAGLKRGARGQCPNCGKGRLFRAYLKIRPICEICGHDNGQYPADDAPPYFTILIVGHLVVGPLLAFHVIFTWPPGLVLAVLLPGLTALMLFMLPIVKGAVVGVLWGVAKPAP</sequence>
<feature type="transmembrane region" description="Helical" evidence="1">
    <location>
        <begin position="60"/>
        <end position="81"/>
    </location>
</feature>
<accession>A0A258HFN5</accession>
<gene>
    <name evidence="2" type="ORF">B7Y86_14525</name>
</gene>
<dbReference type="Pfam" id="PF06170">
    <property type="entry name" value="DUF983"/>
    <property type="match status" value="1"/>
</dbReference>
<proteinExistence type="predicted"/>
<evidence type="ECO:0000313" key="3">
    <source>
        <dbReference type="Proteomes" id="UP000216147"/>
    </source>
</evidence>